<dbReference type="InterPro" id="IPR003593">
    <property type="entry name" value="AAA+_ATPase"/>
</dbReference>
<dbReference type="GO" id="GO:0016887">
    <property type="term" value="F:ATP hydrolysis activity"/>
    <property type="evidence" value="ECO:0007669"/>
    <property type="project" value="InterPro"/>
</dbReference>
<keyword evidence="1" id="KW-0813">Transport</keyword>
<keyword evidence="3 5" id="KW-0067">ATP-binding</keyword>
<protein>
    <submittedName>
        <fullName evidence="5">ATP-binding cassette domain-containing protein</fullName>
    </submittedName>
</protein>
<dbReference type="PROSITE" id="PS50893">
    <property type="entry name" value="ABC_TRANSPORTER_2"/>
    <property type="match status" value="1"/>
</dbReference>
<keyword evidence="6" id="KW-1185">Reference proteome</keyword>
<keyword evidence="2" id="KW-0547">Nucleotide-binding</keyword>
<gene>
    <name evidence="5" type="ORF">JF259_12740</name>
</gene>
<dbReference type="EMBL" id="JAELVQ010000017">
    <property type="protein sequence ID" value="MBJ6368956.1"/>
    <property type="molecule type" value="Genomic_DNA"/>
</dbReference>
<accession>A0A8J7III9</accession>
<sequence>MITCVDINIKQGEFTLTDVNFKVNKGSYMVLMGKTGCGKTTIMESICGLRKIKSGAIWLNGKEITTLMPAKREIGYVPQDGALFKNMTIAENIGFALRLRKWSKQDIKERVAQLASDLGITYLLKREAHDLSGGERQRVALARALSFYPDVLCLDEPLSALDEHTKDDMLDLLKTLKKNLNITILHVTHSKDEAIKLADHVLKFEDGHVKELMPTEL</sequence>
<dbReference type="Proteomes" id="UP000610931">
    <property type="component" value="Unassembled WGS sequence"/>
</dbReference>
<feature type="domain" description="ABC transporter" evidence="4">
    <location>
        <begin position="1"/>
        <end position="217"/>
    </location>
</feature>
<dbReference type="InterPro" id="IPR017871">
    <property type="entry name" value="ABC_transporter-like_CS"/>
</dbReference>
<evidence type="ECO:0000256" key="3">
    <source>
        <dbReference type="ARBA" id="ARBA00022840"/>
    </source>
</evidence>
<dbReference type="SUPFAM" id="SSF52540">
    <property type="entry name" value="P-loop containing nucleoside triphosphate hydrolases"/>
    <property type="match status" value="1"/>
</dbReference>
<dbReference type="AlphaFoldDB" id="A0A8J7III9"/>
<dbReference type="InterPro" id="IPR050093">
    <property type="entry name" value="ABC_SmlMolc_Importer"/>
</dbReference>
<dbReference type="InterPro" id="IPR003439">
    <property type="entry name" value="ABC_transporter-like_ATP-bd"/>
</dbReference>
<name>A0A8J7III9_9FLAO</name>
<evidence type="ECO:0000313" key="6">
    <source>
        <dbReference type="Proteomes" id="UP000610931"/>
    </source>
</evidence>
<evidence type="ECO:0000256" key="2">
    <source>
        <dbReference type="ARBA" id="ARBA00022741"/>
    </source>
</evidence>
<dbReference type="GO" id="GO:0005524">
    <property type="term" value="F:ATP binding"/>
    <property type="evidence" value="ECO:0007669"/>
    <property type="project" value="UniProtKB-KW"/>
</dbReference>
<evidence type="ECO:0000256" key="1">
    <source>
        <dbReference type="ARBA" id="ARBA00022448"/>
    </source>
</evidence>
<organism evidence="5 6">
    <name type="scientific">Snuella sedimenti</name>
    <dbReference type="NCBI Taxonomy" id="2798802"/>
    <lineage>
        <taxon>Bacteria</taxon>
        <taxon>Pseudomonadati</taxon>
        <taxon>Bacteroidota</taxon>
        <taxon>Flavobacteriia</taxon>
        <taxon>Flavobacteriales</taxon>
        <taxon>Flavobacteriaceae</taxon>
        <taxon>Snuella</taxon>
    </lineage>
</organism>
<evidence type="ECO:0000313" key="5">
    <source>
        <dbReference type="EMBL" id="MBJ6368956.1"/>
    </source>
</evidence>
<dbReference type="PROSITE" id="PS00211">
    <property type="entry name" value="ABC_TRANSPORTER_1"/>
    <property type="match status" value="1"/>
</dbReference>
<dbReference type="PANTHER" id="PTHR42781">
    <property type="entry name" value="SPERMIDINE/PUTRESCINE IMPORT ATP-BINDING PROTEIN POTA"/>
    <property type="match status" value="1"/>
</dbReference>
<dbReference type="Gene3D" id="3.40.50.300">
    <property type="entry name" value="P-loop containing nucleotide triphosphate hydrolases"/>
    <property type="match status" value="1"/>
</dbReference>
<dbReference type="InterPro" id="IPR027417">
    <property type="entry name" value="P-loop_NTPase"/>
</dbReference>
<dbReference type="Pfam" id="PF00005">
    <property type="entry name" value="ABC_tran"/>
    <property type="match status" value="1"/>
</dbReference>
<dbReference type="SMART" id="SM00382">
    <property type="entry name" value="AAA"/>
    <property type="match status" value="1"/>
</dbReference>
<dbReference type="RefSeq" id="WP_199115715.1">
    <property type="nucleotide sequence ID" value="NZ_JAELVQ010000017.1"/>
</dbReference>
<comment type="caution">
    <text evidence="5">The sequence shown here is derived from an EMBL/GenBank/DDBJ whole genome shotgun (WGS) entry which is preliminary data.</text>
</comment>
<proteinExistence type="predicted"/>
<dbReference type="PANTHER" id="PTHR42781:SF4">
    <property type="entry name" value="SPERMIDINE_PUTRESCINE IMPORT ATP-BINDING PROTEIN POTA"/>
    <property type="match status" value="1"/>
</dbReference>
<evidence type="ECO:0000259" key="4">
    <source>
        <dbReference type="PROSITE" id="PS50893"/>
    </source>
</evidence>
<reference evidence="5" key="1">
    <citation type="submission" date="2020-12" db="EMBL/GenBank/DDBJ databases">
        <title>Snuella sp. nov., isolated from sediment in Incheon.</title>
        <authorList>
            <person name="Kim W."/>
        </authorList>
    </citation>
    <scope>NUCLEOTIDE SEQUENCE</scope>
    <source>
        <strain evidence="5">CAU 1569</strain>
    </source>
</reference>